<name>A0A418W9X4_9PROT</name>
<accession>A0A418W9X4</accession>
<organism evidence="1 2">
    <name type="scientific">Oleomonas cavernae</name>
    <dbReference type="NCBI Taxonomy" id="2320859"/>
    <lineage>
        <taxon>Bacteria</taxon>
        <taxon>Pseudomonadati</taxon>
        <taxon>Pseudomonadota</taxon>
        <taxon>Alphaproteobacteria</taxon>
        <taxon>Acetobacterales</taxon>
        <taxon>Acetobacteraceae</taxon>
        <taxon>Oleomonas</taxon>
    </lineage>
</organism>
<dbReference type="Proteomes" id="UP000284605">
    <property type="component" value="Unassembled WGS sequence"/>
</dbReference>
<comment type="caution">
    <text evidence="1">The sequence shown here is derived from an EMBL/GenBank/DDBJ whole genome shotgun (WGS) entry which is preliminary data.</text>
</comment>
<evidence type="ECO:0000313" key="1">
    <source>
        <dbReference type="EMBL" id="RJF86788.1"/>
    </source>
</evidence>
<evidence type="ECO:0000313" key="2">
    <source>
        <dbReference type="Proteomes" id="UP000284605"/>
    </source>
</evidence>
<dbReference type="AlphaFoldDB" id="A0A418W9X4"/>
<protein>
    <submittedName>
        <fullName evidence="1">Uncharacterized protein</fullName>
    </submittedName>
</protein>
<gene>
    <name evidence="1" type="ORF">D3874_06950</name>
</gene>
<proteinExistence type="predicted"/>
<keyword evidence="2" id="KW-1185">Reference proteome</keyword>
<dbReference type="EMBL" id="QYUK01000011">
    <property type="protein sequence ID" value="RJF86788.1"/>
    <property type="molecule type" value="Genomic_DNA"/>
</dbReference>
<sequence>MPTPTTDKLRRIFGRYLDNETTLPPQEMVEAALAEVDEARKVCHPKYALVAATHLLAAYPQRGPENVKGYLAALAEEFERYPSRVVYDTVHEIRRTVKFPPSIAEVVEVADRLSARRLTDWYELRKIRDAINAQADRERQRLLAEAQERDRIRDLQRQLVEALGEKAPTLEEVETCKAFVYHSRHIGFSQALDLVRNLEALEPWAALACRRAAVFARLVALEGVTDAQRLAVIHLSERDLPAAVVAVRSGALDHLPPGLGTEDGTKPANWGQAMAYAVSSEACGGAAGGVGPDAGAGEFARPGR</sequence>
<reference evidence="1 2" key="1">
    <citation type="submission" date="2018-09" db="EMBL/GenBank/DDBJ databases">
        <authorList>
            <person name="Zhu H."/>
        </authorList>
    </citation>
    <scope>NUCLEOTIDE SEQUENCE [LARGE SCALE GENOMIC DNA]</scope>
    <source>
        <strain evidence="1 2">K1W22B-8</strain>
    </source>
</reference>